<feature type="transmembrane region" description="Helical" evidence="7">
    <location>
        <begin position="192"/>
        <end position="212"/>
    </location>
</feature>
<reference evidence="9" key="1">
    <citation type="journal article" date="2023" name="Mol. Phylogenet. Evol.">
        <title>Genome-scale phylogeny and comparative genomics of the fungal order Sordariales.</title>
        <authorList>
            <person name="Hensen N."/>
            <person name="Bonometti L."/>
            <person name="Westerberg I."/>
            <person name="Brannstrom I.O."/>
            <person name="Guillou S."/>
            <person name="Cros-Aarteil S."/>
            <person name="Calhoun S."/>
            <person name="Haridas S."/>
            <person name="Kuo A."/>
            <person name="Mondo S."/>
            <person name="Pangilinan J."/>
            <person name="Riley R."/>
            <person name="LaButti K."/>
            <person name="Andreopoulos B."/>
            <person name="Lipzen A."/>
            <person name="Chen C."/>
            <person name="Yan M."/>
            <person name="Daum C."/>
            <person name="Ng V."/>
            <person name="Clum A."/>
            <person name="Steindorff A."/>
            <person name="Ohm R.A."/>
            <person name="Martin F."/>
            <person name="Silar P."/>
            <person name="Natvig D.O."/>
            <person name="Lalanne C."/>
            <person name="Gautier V."/>
            <person name="Ament-Velasquez S.L."/>
            <person name="Kruys A."/>
            <person name="Hutchinson M.I."/>
            <person name="Powell A.J."/>
            <person name="Barry K."/>
            <person name="Miller A.N."/>
            <person name="Grigoriev I.V."/>
            <person name="Debuchy R."/>
            <person name="Gladieux P."/>
            <person name="Hiltunen Thoren M."/>
            <person name="Johannesson H."/>
        </authorList>
    </citation>
    <scope>NUCLEOTIDE SEQUENCE</scope>
    <source>
        <strain evidence="9">CBS 232.78</strain>
    </source>
</reference>
<comment type="caution">
    <text evidence="9">The sequence shown here is derived from an EMBL/GenBank/DDBJ whole genome shotgun (WGS) entry which is preliminary data.</text>
</comment>
<evidence type="ECO:0000313" key="10">
    <source>
        <dbReference type="Proteomes" id="UP001285441"/>
    </source>
</evidence>
<dbReference type="AlphaFoldDB" id="A0AAE0NZW6"/>
<gene>
    <name evidence="9" type="ORF">B0H63DRAFT_557673</name>
</gene>
<keyword evidence="4 7" id="KW-0472">Membrane</keyword>
<comment type="subcellular location">
    <subcellularLocation>
        <location evidence="1">Membrane</location>
        <topology evidence="1">Multi-pass membrane protein</topology>
    </subcellularLocation>
</comment>
<evidence type="ECO:0000256" key="4">
    <source>
        <dbReference type="ARBA" id="ARBA00023136"/>
    </source>
</evidence>
<name>A0AAE0NZW6_9PEZI</name>
<accession>A0AAE0NZW6</accession>
<dbReference type="EMBL" id="JAULSW010000002">
    <property type="protein sequence ID" value="KAK3390763.1"/>
    <property type="molecule type" value="Genomic_DNA"/>
</dbReference>
<evidence type="ECO:0000256" key="2">
    <source>
        <dbReference type="ARBA" id="ARBA00022692"/>
    </source>
</evidence>
<keyword evidence="10" id="KW-1185">Reference proteome</keyword>
<evidence type="ECO:0000259" key="8">
    <source>
        <dbReference type="Pfam" id="PF20684"/>
    </source>
</evidence>
<feature type="transmembrane region" description="Helical" evidence="7">
    <location>
        <begin position="224"/>
        <end position="242"/>
    </location>
</feature>
<dbReference type="PANTHER" id="PTHR33048:SF42">
    <property type="entry name" value="INTEGRAL MEMBRANE PROTEIN"/>
    <property type="match status" value="1"/>
</dbReference>
<organism evidence="9 10">
    <name type="scientific">Podospora didyma</name>
    <dbReference type="NCBI Taxonomy" id="330526"/>
    <lineage>
        <taxon>Eukaryota</taxon>
        <taxon>Fungi</taxon>
        <taxon>Dikarya</taxon>
        <taxon>Ascomycota</taxon>
        <taxon>Pezizomycotina</taxon>
        <taxon>Sordariomycetes</taxon>
        <taxon>Sordariomycetidae</taxon>
        <taxon>Sordariales</taxon>
        <taxon>Podosporaceae</taxon>
        <taxon>Podospora</taxon>
    </lineage>
</organism>
<evidence type="ECO:0000313" key="9">
    <source>
        <dbReference type="EMBL" id="KAK3390763.1"/>
    </source>
</evidence>
<evidence type="ECO:0000256" key="7">
    <source>
        <dbReference type="SAM" id="Phobius"/>
    </source>
</evidence>
<dbReference type="Proteomes" id="UP001285441">
    <property type="component" value="Unassembled WGS sequence"/>
</dbReference>
<dbReference type="PANTHER" id="PTHR33048">
    <property type="entry name" value="PTH11-LIKE INTEGRAL MEMBRANE PROTEIN (AFU_ORTHOLOGUE AFUA_5G11245)"/>
    <property type="match status" value="1"/>
</dbReference>
<feature type="region of interest" description="Disordered" evidence="6">
    <location>
        <begin position="304"/>
        <end position="328"/>
    </location>
</feature>
<feature type="transmembrane region" description="Helical" evidence="7">
    <location>
        <begin position="64"/>
        <end position="87"/>
    </location>
</feature>
<feature type="transmembrane region" description="Helical" evidence="7">
    <location>
        <begin position="99"/>
        <end position="121"/>
    </location>
</feature>
<feature type="transmembrane region" description="Helical" evidence="7">
    <location>
        <begin position="31"/>
        <end position="52"/>
    </location>
</feature>
<dbReference type="GO" id="GO:0016020">
    <property type="term" value="C:membrane"/>
    <property type="evidence" value="ECO:0007669"/>
    <property type="project" value="UniProtKB-SubCell"/>
</dbReference>
<dbReference type="Pfam" id="PF20684">
    <property type="entry name" value="Fung_rhodopsin"/>
    <property type="match status" value="1"/>
</dbReference>
<feature type="transmembrane region" description="Helical" evidence="7">
    <location>
        <begin position="142"/>
        <end position="164"/>
    </location>
</feature>
<dbReference type="InterPro" id="IPR049326">
    <property type="entry name" value="Rhodopsin_dom_fungi"/>
</dbReference>
<sequence>MLANMIPRNQIQSNHGFGGQAKNNDTLAPQILIACWLVEGLSAIFLVLRIFCKLIRSRRLWYDDYILIAAWLFQTGNVVLVTVNVTLGEGQHVYNVDPAHLPTLGLNGNISGTLSILAACLSKTSFGVTLLRLTQTRPFVRISVWFLIISMNVALGLSAVFIWAQCNPPAKNWNPDIEGTCWPPTFTSKYGIFSGSYSAFADFALSIIPWPMIWKLHMLTKEKIGVGIAVSMGVLSGIAAIAKTVQLRFLSSGDFTYYESEVVIWGTVETGVAIIAASIPFLRVLIVEAKSSLTRNQRELTPEKYYPARDHPAGSRKFVPTSDNVEIE</sequence>
<comment type="similarity">
    <text evidence="5">Belongs to the SAT4 family.</text>
</comment>
<dbReference type="InterPro" id="IPR052337">
    <property type="entry name" value="SAT4-like"/>
</dbReference>
<protein>
    <recommendedName>
        <fullName evidence="8">Rhodopsin domain-containing protein</fullName>
    </recommendedName>
</protein>
<keyword evidence="2 7" id="KW-0812">Transmembrane</keyword>
<feature type="transmembrane region" description="Helical" evidence="7">
    <location>
        <begin position="262"/>
        <end position="286"/>
    </location>
</feature>
<evidence type="ECO:0000256" key="3">
    <source>
        <dbReference type="ARBA" id="ARBA00022989"/>
    </source>
</evidence>
<proteinExistence type="inferred from homology"/>
<reference evidence="9" key="2">
    <citation type="submission" date="2023-06" db="EMBL/GenBank/DDBJ databases">
        <authorList>
            <consortium name="Lawrence Berkeley National Laboratory"/>
            <person name="Haridas S."/>
            <person name="Hensen N."/>
            <person name="Bonometti L."/>
            <person name="Westerberg I."/>
            <person name="Brannstrom I.O."/>
            <person name="Guillou S."/>
            <person name="Cros-Aarteil S."/>
            <person name="Calhoun S."/>
            <person name="Kuo A."/>
            <person name="Mondo S."/>
            <person name="Pangilinan J."/>
            <person name="Riley R."/>
            <person name="LaButti K."/>
            <person name="Andreopoulos B."/>
            <person name="Lipzen A."/>
            <person name="Chen C."/>
            <person name="Yanf M."/>
            <person name="Daum C."/>
            <person name="Ng V."/>
            <person name="Clum A."/>
            <person name="Steindorff A."/>
            <person name="Ohm R."/>
            <person name="Martin F."/>
            <person name="Silar P."/>
            <person name="Natvig D."/>
            <person name="Lalanne C."/>
            <person name="Gautier V."/>
            <person name="Ament-velasquez S.L."/>
            <person name="Kruys A."/>
            <person name="Hutchinson M.I."/>
            <person name="Powell A.J."/>
            <person name="Barry K."/>
            <person name="Miller A.N."/>
            <person name="Grigoriev I.V."/>
            <person name="Debuchy R."/>
            <person name="Gladieux P."/>
            <person name="Thoren M.H."/>
            <person name="Johannesson H."/>
        </authorList>
    </citation>
    <scope>NUCLEOTIDE SEQUENCE</scope>
    <source>
        <strain evidence="9">CBS 232.78</strain>
    </source>
</reference>
<evidence type="ECO:0000256" key="5">
    <source>
        <dbReference type="ARBA" id="ARBA00038359"/>
    </source>
</evidence>
<evidence type="ECO:0000256" key="6">
    <source>
        <dbReference type="SAM" id="MobiDB-lite"/>
    </source>
</evidence>
<keyword evidence="3 7" id="KW-1133">Transmembrane helix</keyword>
<feature type="domain" description="Rhodopsin" evidence="8">
    <location>
        <begin position="48"/>
        <end position="286"/>
    </location>
</feature>
<feature type="compositionally biased region" description="Basic and acidic residues" evidence="6">
    <location>
        <begin position="304"/>
        <end position="313"/>
    </location>
</feature>
<evidence type="ECO:0000256" key="1">
    <source>
        <dbReference type="ARBA" id="ARBA00004141"/>
    </source>
</evidence>